<proteinExistence type="predicted"/>
<dbReference type="Proteomes" id="UP000070544">
    <property type="component" value="Unassembled WGS sequence"/>
</dbReference>
<dbReference type="EMBL" id="KQ965731">
    <property type="protein sequence ID" value="KXS22570.1"/>
    <property type="molecule type" value="Genomic_DNA"/>
</dbReference>
<accession>A0A139B0U5</accession>
<organism evidence="2 3">
    <name type="scientific">Gonapodya prolifera (strain JEL478)</name>
    <name type="common">Monoblepharis prolifera</name>
    <dbReference type="NCBI Taxonomy" id="1344416"/>
    <lineage>
        <taxon>Eukaryota</taxon>
        <taxon>Fungi</taxon>
        <taxon>Fungi incertae sedis</taxon>
        <taxon>Chytridiomycota</taxon>
        <taxon>Chytridiomycota incertae sedis</taxon>
        <taxon>Monoblepharidomycetes</taxon>
        <taxon>Monoblepharidales</taxon>
        <taxon>Gonapodyaceae</taxon>
        <taxon>Gonapodya</taxon>
    </lineage>
</organism>
<keyword evidence="3" id="KW-1185">Reference proteome</keyword>
<dbReference type="STRING" id="1344416.A0A139B0U5"/>
<dbReference type="Gene3D" id="3.30.9.10">
    <property type="entry name" value="D-Amino Acid Oxidase, subunit A, domain 2"/>
    <property type="match status" value="1"/>
</dbReference>
<name>A0A139B0U5_GONPJ</name>
<dbReference type="InterPro" id="IPR036188">
    <property type="entry name" value="FAD/NAD-bd_sf"/>
</dbReference>
<protein>
    <submittedName>
        <fullName evidence="2">FAD dependent oxidoreductase</fullName>
    </submittedName>
</protein>
<dbReference type="PANTHER" id="PTHR13847">
    <property type="entry name" value="SARCOSINE DEHYDROGENASE-RELATED"/>
    <property type="match status" value="1"/>
</dbReference>
<feature type="domain" description="FAD dependent oxidoreductase" evidence="1">
    <location>
        <begin position="38"/>
        <end position="455"/>
    </location>
</feature>
<dbReference type="GO" id="GO:0005737">
    <property type="term" value="C:cytoplasm"/>
    <property type="evidence" value="ECO:0007669"/>
    <property type="project" value="TreeGrafter"/>
</dbReference>
<dbReference type="SUPFAM" id="SSF51971">
    <property type="entry name" value="Nucleotide-binding domain"/>
    <property type="match status" value="1"/>
</dbReference>
<dbReference type="OMA" id="CHANGDI"/>
<dbReference type="Gene3D" id="3.50.50.60">
    <property type="entry name" value="FAD/NAD(P)-binding domain"/>
    <property type="match status" value="1"/>
</dbReference>
<dbReference type="PANTHER" id="PTHR13847:SF260">
    <property type="entry name" value="FAD DEPENDENT OXIDOREDUCTASE DOMAIN-CONTAINING PROTEIN"/>
    <property type="match status" value="1"/>
</dbReference>
<sequence length="486" mass="53530">MALPHENPSTSLWLENPPLGEIQPAIGNFTQPPPRETDILVIGAGISGASVAYHLQTLSQDKTTRLKVTVVDARGIAGGASGRNGGILWNSPGGLTDSKTPTPSELRRTHALHSFYSANVEALQSFIRDYLARRICTSDPDPADPLLYWYEGGGVTPFLTAEERDSSLHTLEFLLKNTENPLGLEYWDADRTVTELCCAPNAFPYGALRQREQVGRVWAARLVRAIAEEAIRLSEGNVDIYCGWLVEEVKAGTERRRWQAKLRQDSDELWVDTDYVVYATNAYTGVIPREAADGLSLVPVRNQVVASDPLPPEVLSSFRARNFAISADHGYIYMTVRQDGRIVLGGMRNLVTDGVRKSEGLYVKEIAMDEGNADDRGGSWLNPLVSTRLRQWVGEVWPDLSGKVHFTQEWSGILGFTPSHHPYVRPLPLSGQYLLAGFSGHGMPQCFLAGKLIAAYVLEDALKFRGVVSQVEQETGSLSELFGIHA</sequence>
<dbReference type="InterPro" id="IPR006076">
    <property type="entry name" value="FAD-dep_OxRdtase"/>
</dbReference>
<reference evidence="2 3" key="1">
    <citation type="journal article" date="2015" name="Genome Biol. Evol.">
        <title>Phylogenomic analyses indicate that early fungi evolved digesting cell walls of algal ancestors of land plants.</title>
        <authorList>
            <person name="Chang Y."/>
            <person name="Wang S."/>
            <person name="Sekimoto S."/>
            <person name="Aerts A.L."/>
            <person name="Choi C."/>
            <person name="Clum A."/>
            <person name="LaButti K.M."/>
            <person name="Lindquist E.A."/>
            <person name="Yee Ngan C."/>
            <person name="Ohm R.A."/>
            <person name="Salamov A.A."/>
            <person name="Grigoriev I.V."/>
            <person name="Spatafora J.W."/>
            <person name="Berbee M.L."/>
        </authorList>
    </citation>
    <scope>NUCLEOTIDE SEQUENCE [LARGE SCALE GENOMIC DNA]</scope>
    <source>
        <strain evidence="2 3">JEL478</strain>
    </source>
</reference>
<evidence type="ECO:0000313" key="3">
    <source>
        <dbReference type="Proteomes" id="UP000070544"/>
    </source>
</evidence>
<dbReference type="Pfam" id="PF01266">
    <property type="entry name" value="DAO"/>
    <property type="match status" value="1"/>
</dbReference>
<dbReference type="AlphaFoldDB" id="A0A139B0U5"/>
<evidence type="ECO:0000259" key="1">
    <source>
        <dbReference type="Pfam" id="PF01266"/>
    </source>
</evidence>
<evidence type="ECO:0000313" key="2">
    <source>
        <dbReference type="EMBL" id="KXS22570.1"/>
    </source>
</evidence>
<dbReference type="OrthoDB" id="429143at2759"/>
<gene>
    <name evidence="2" type="ORF">M427DRAFT_175562</name>
</gene>